<organism evidence="1 2">
    <name type="scientific">Staphylococcus ureilyticus</name>
    <name type="common">Staphylococcus cohnii subsp. urealyticus</name>
    <dbReference type="NCBI Taxonomy" id="94138"/>
    <lineage>
        <taxon>Bacteria</taxon>
        <taxon>Bacillati</taxon>
        <taxon>Bacillota</taxon>
        <taxon>Bacilli</taxon>
        <taxon>Bacillales</taxon>
        <taxon>Staphylococcaceae</taxon>
        <taxon>Staphylococcus</taxon>
        <taxon>Staphylococcus cohnii species complex</taxon>
    </lineage>
</organism>
<sequence length="80" mass="9170">MVTCFIRERGSGTRTYQERALSQLNLSSYLVKINSTSLIKNMIHANNGFSIVSKSILTPYDIKNRSEKHKYCSPFLFSYA</sequence>
<dbReference type="Gene3D" id="3.40.190.10">
    <property type="entry name" value="Periplasmic binding protein-like II"/>
    <property type="match status" value="1"/>
</dbReference>
<accession>A0AB34AP19</accession>
<proteinExistence type="predicted"/>
<gene>
    <name evidence="1" type="ORF">SCO02_25950</name>
</gene>
<protein>
    <submittedName>
        <fullName evidence="1">Uncharacterized protein</fullName>
    </submittedName>
</protein>
<comment type="caution">
    <text evidence="1">The sequence shown here is derived from an EMBL/GenBank/DDBJ whole genome shotgun (WGS) entry which is preliminary data.</text>
</comment>
<reference evidence="1 2" key="1">
    <citation type="submission" date="2019-07" db="EMBL/GenBank/DDBJ databases">
        <title>Whole genome shotgun sequence of Staphylococcus cohnii subsp. urealyticus NBRC 109766.</title>
        <authorList>
            <person name="Hosoyama A."/>
            <person name="Uohara A."/>
            <person name="Ohji S."/>
            <person name="Ichikawa N."/>
        </authorList>
    </citation>
    <scope>NUCLEOTIDE SEQUENCE [LARGE SCALE GENOMIC DNA]</scope>
    <source>
        <strain evidence="1 2">NBRC 109766</strain>
    </source>
</reference>
<dbReference type="EMBL" id="BKAW01000032">
    <property type="protein sequence ID" value="GEQ04154.1"/>
    <property type="molecule type" value="Genomic_DNA"/>
</dbReference>
<name>A0AB34AP19_STAUR</name>
<evidence type="ECO:0000313" key="2">
    <source>
        <dbReference type="Proteomes" id="UP000321839"/>
    </source>
</evidence>
<keyword evidence="2" id="KW-1185">Reference proteome</keyword>
<dbReference type="Proteomes" id="UP000321839">
    <property type="component" value="Unassembled WGS sequence"/>
</dbReference>
<dbReference type="AlphaFoldDB" id="A0AB34AP19"/>
<evidence type="ECO:0000313" key="1">
    <source>
        <dbReference type="EMBL" id="GEQ04154.1"/>
    </source>
</evidence>